<dbReference type="CDD" id="cd18650">
    <property type="entry name" value="CD_HP1beta_Cbx1"/>
    <property type="match status" value="1"/>
</dbReference>
<dbReference type="Pfam" id="PF01393">
    <property type="entry name" value="Chromo_shadow"/>
    <property type="match status" value="1"/>
</dbReference>
<organism evidence="9 10">
    <name type="scientific">Gasterosteus aculeatus aculeatus</name>
    <name type="common">three-spined stickleback</name>
    <dbReference type="NCBI Taxonomy" id="481459"/>
    <lineage>
        <taxon>Eukaryota</taxon>
        <taxon>Metazoa</taxon>
        <taxon>Chordata</taxon>
        <taxon>Craniata</taxon>
        <taxon>Vertebrata</taxon>
        <taxon>Euteleostomi</taxon>
        <taxon>Actinopterygii</taxon>
        <taxon>Neopterygii</taxon>
        <taxon>Teleostei</taxon>
        <taxon>Neoteleostei</taxon>
        <taxon>Acanthomorphata</taxon>
        <taxon>Eupercaria</taxon>
        <taxon>Perciformes</taxon>
        <taxon>Cottioidei</taxon>
        <taxon>Gasterosteales</taxon>
        <taxon>Gasterosteidae</taxon>
        <taxon>Gasterosteus</taxon>
    </lineage>
</organism>
<sequence length="258" mass="28628">SRCFHSDRPRAHTAAPKHSLKRVPSLDDKLATVAGKKGKKAEEEEQPAAADVAPPPAAATATLTAAAAAATAAPAAAAAAGAAAPQEEEEEEEYVVEKVLDRRVVKGRVEFLLKWKGFSDEDNTWEPHDNLDCPDLIAEYMQKHKEKEEKKKEGKRKIVSETSGDSEERGSKRKKEESEKARGFGRGLQPERIIGATDSSGELMFLMKWKNSDEADLVPAKEANVKCPQVVISFYEERLTWHSYPTEEEEKKEEEKKD</sequence>
<name>A0AAQ4RN37_GASAC</name>
<dbReference type="FunFam" id="2.40.50.40:FF:000009">
    <property type="entry name" value="chromobox protein homolog 1"/>
    <property type="match status" value="1"/>
</dbReference>
<evidence type="ECO:0000259" key="8">
    <source>
        <dbReference type="PROSITE" id="PS50013"/>
    </source>
</evidence>
<evidence type="ECO:0000256" key="5">
    <source>
        <dbReference type="ARBA" id="ARBA00022843"/>
    </source>
</evidence>
<dbReference type="InterPro" id="IPR000953">
    <property type="entry name" value="Chromo/chromo_shadow_dom"/>
</dbReference>
<dbReference type="Ensembl" id="ENSGACT00000061376.1">
    <property type="protein sequence ID" value="ENSGACP00000064003.1"/>
    <property type="gene ID" value="ENSGACG00000024988.1"/>
</dbReference>
<evidence type="ECO:0000256" key="2">
    <source>
        <dbReference type="ARBA" id="ARBA00022499"/>
    </source>
</evidence>
<protein>
    <recommendedName>
        <fullName evidence="8">Chromo domain-containing protein</fullName>
    </recommendedName>
</protein>
<feature type="compositionally biased region" description="Basic and acidic residues" evidence="7">
    <location>
        <begin position="144"/>
        <end position="159"/>
    </location>
</feature>
<feature type="region of interest" description="Disordered" evidence="7">
    <location>
        <begin position="1"/>
        <end position="95"/>
    </location>
</feature>
<evidence type="ECO:0000256" key="7">
    <source>
        <dbReference type="SAM" id="MobiDB-lite"/>
    </source>
</evidence>
<reference evidence="9" key="3">
    <citation type="submission" date="2025-09" db="UniProtKB">
        <authorList>
            <consortium name="Ensembl"/>
        </authorList>
    </citation>
    <scope>IDENTIFICATION</scope>
</reference>
<evidence type="ECO:0000313" key="10">
    <source>
        <dbReference type="Proteomes" id="UP000007635"/>
    </source>
</evidence>
<dbReference type="GeneID" id="120827750"/>
<reference evidence="9 10" key="1">
    <citation type="journal article" date="2021" name="G3 (Bethesda)">
        <title>Improved contiguity of the threespine stickleback genome using long-read sequencing.</title>
        <authorList>
            <person name="Nath S."/>
            <person name="Shaw D.E."/>
            <person name="White M.A."/>
        </authorList>
    </citation>
    <scope>NUCLEOTIDE SEQUENCE [LARGE SCALE GENOMIC DNA]</scope>
    <source>
        <strain evidence="9 10">Lake Benthic</strain>
    </source>
</reference>
<dbReference type="SMART" id="SM00298">
    <property type="entry name" value="CHROMO"/>
    <property type="match status" value="2"/>
</dbReference>
<dbReference type="RefSeq" id="XP_040046793.1">
    <property type="nucleotide sequence ID" value="XM_040190859.1"/>
</dbReference>
<evidence type="ECO:0000256" key="6">
    <source>
        <dbReference type="ARBA" id="ARBA00023242"/>
    </source>
</evidence>
<dbReference type="PANTHER" id="PTHR22812">
    <property type="entry name" value="CHROMOBOX PROTEIN"/>
    <property type="match status" value="1"/>
</dbReference>
<dbReference type="GO" id="GO:0000792">
    <property type="term" value="C:heterochromatin"/>
    <property type="evidence" value="ECO:0007669"/>
    <property type="project" value="UniProtKB-ARBA"/>
</dbReference>
<keyword evidence="4" id="KW-0677">Repeat</keyword>
<evidence type="ECO:0000256" key="4">
    <source>
        <dbReference type="ARBA" id="ARBA00022737"/>
    </source>
</evidence>
<proteinExistence type="predicted"/>
<dbReference type="InterPro" id="IPR023779">
    <property type="entry name" value="Chromodomain_CS"/>
</dbReference>
<dbReference type="Proteomes" id="UP000007635">
    <property type="component" value="Chromosome XI"/>
</dbReference>
<dbReference type="InterPro" id="IPR051219">
    <property type="entry name" value="Heterochromatin_chromo-domain"/>
</dbReference>
<keyword evidence="10" id="KW-1185">Reference proteome</keyword>
<dbReference type="SUPFAM" id="SSF54160">
    <property type="entry name" value="Chromo domain-like"/>
    <property type="match status" value="2"/>
</dbReference>
<keyword evidence="5" id="KW-0832">Ubl conjugation</keyword>
<dbReference type="FunFam" id="2.40.50.40:FF:000007">
    <property type="entry name" value="Chromobox protein homolog 1"/>
    <property type="match status" value="1"/>
</dbReference>
<feature type="domain" description="Chromo" evidence="8">
    <location>
        <begin position="94"/>
        <end position="152"/>
    </location>
</feature>
<dbReference type="InterPro" id="IPR017984">
    <property type="entry name" value="Chromo_dom_subgr"/>
</dbReference>
<dbReference type="GO" id="GO:0005634">
    <property type="term" value="C:nucleus"/>
    <property type="evidence" value="ECO:0007669"/>
    <property type="project" value="UniProtKB-SubCell"/>
</dbReference>
<keyword evidence="2" id="KW-1017">Isopeptide bond</keyword>
<evidence type="ECO:0000256" key="3">
    <source>
        <dbReference type="ARBA" id="ARBA00022553"/>
    </source>
</evidence>
<dbReference type="InterPro" id="IPR008251">
    <property type="entry name" value="Chromo_shadow_dom"/>
</dbReference>
<keyword evidence="6" id="KW-0539">Nucleus</keyword>
<feature type="compositionally biased region" description="Basic and acidic residues" evidence="7">
    <location>
        <begin position="166"/>
        <end position="182"/>
    </location>
</feature>
<dbReference type="PROSITE" id="PS00598">
    <property type="entry name" value="CHROMO_1"/>
    <property type="match status" value="1"/>
</dbReference>
<dbReference type="Gene3D" id="2.40.50.40">
    <property type="match status" value="2"/>
</dbReference>
<reference evidence="9" key="2">
    <citation type="submission" date="2025-08" db="UniProtKB">
        <authorList>
            <consortium name="Ensembl"/>
        </authorList>
    </citation>
    <scope>IDENTIFICATION</scope>
</reference>
<evidence type="ECO:0000256" key="1">
    <source>
        <dbReference type="ARBA" id="ARBA00004123"/>
    </source>
</evidence>
<dbReference type="SMART" id="SM00300">
    <property type="entry name" value="ChSh"/>
    <property type="match status" value="1"/>
</dbReference>
<comment type="subcellular location">
    <subcellularLocation>
        <location evidence="1">Nucleus</location>
    </subcellularLocation>
</comment>
<dbReference type="PROSITE" id="PS50013">
    <property type="entry name" value="CHROMO_2"/>
    <property type="match status" value="2"/>
</dbReference>
<feature type="region of interest" description="Disordered" evidence="7">
    <location>
        <begin position="144"/>
        <end position="193"/>
    </location>
</feature>
<dbReference type="AlphaFoldDB" id="A0AAQ4RN37"/>
<accession>A0AAQ4RN37</accession>
<feature type="domain" description="Chromo" evidence="8">
    <location>
        <begin position="188"/>
        <end position="246"/>
    </location>
</feature>
<dbReference type="Pfam" id="PF00385">
    <property type="entry name" value="Chromo"/>
    <property type="match status" value="1"/>
</dbReference>
<dbReference type="CTD" id="326746"/>
<feature type="compositionally biased region" description="Basic and acidic residues" evidence="7">
    <location>
        <begin position="1"/>
        <end position="10"/>
    </location>
</feature>
<evidence type="ECO:0000313" key="9">
    <source>
        <dbReference type="Ensembl" id="ENSGACP00000064003.1"/>
    </source>
</evidence>
<dbReference type="GeneTree" id="ENSGT00940000154152"/>
<keyword evidence="3" id="KW-0597">Phosphoprotein</keyword>
<feature type="compositionally biased region" description="Low complexity" evidence="7">
    <location>
        <begin position="47"/>
        <end position="85"/>
    </location>
</feature>
<dbReference type="InterPro" id="IPR016197">
    <property type="entry name" value="Chromo-like_dom_sf"/>
</dbReference>
<dbReference type="InterPro" id="IPR023780">
    <property type="entry name" value="Chromo_domain"/>
</dbReference>
<dbReference type="KEGG" id="gat:120827750"/>
<dbReference type="CDD" id="cd18654">
    <property type="entry name" value="CSD_HP1beta_Cbx1"/>
    <property type="match status" value="1"/>
</dbReference>
<dbReference type="PRINTS" id="PR00504">
    <property type="entry name" value="CHROMODOMAIN"/>
</dbReference>